<protein>
    <recommendedName>
        <fullName evidence="4">ATP-binding protein</fullName>
    </recommendedName>
</protein>
<comment type="caution">
    <text evidence="2">The sequence shown here is derived from an EMBL/GenBank/DDBJ whole genome shotgun (WGS) entry which is preliminary data.</text>
</comment>
<dbReference type="Proteomes" id="UP000640274">
    <property type="component" value="Unassembled WGS sequence"/>
</dbReference>
<proteinExistence type="predicted"/>
<name>A0A934J5T7_9BACL</name>
<feature type="compositionally biased region" description="Low complexity" evidence="1">
    <location>
        <begin position="1"/>
        <end position="19"/>
    </location>
</feature>
<organism evidence="2 3">
    <name type="scientific">Paenibacillus roseus</name>
    <dbReference type="NCBI Taxonomy" id="2798579"/>
    <lineage>
        <taxon>Bacteria</taxon>
        <taxon>Bacillati</taxon>
        <taxon>Bacillota</taxon>
        <taxon>Bacilli</taxon>
        <taxon>Bacillales</taxon>
        <taxon>Paenibacillaceae</taxon>
        <taxon>Paenibacillus</taxon>
    </lineage>
</organism>
<gene>
    <name evidence="2" type="ORF">JFN88_06190</name>
</gene>
<accession>A0A934J5T7</accession>
<dbReference type="InterPro" id="IPR027417">
    <property type="entry name" value="P-loop_NTPase"/>
</dbReference>
<evidence type="ECO:0000256" key="1">
    <source>
        <dbReference type="SAM" id="MobiDB-lite"/>
    </source>
</evidence>
<reference evidence="2" key="1">
    <citation type="submission" date="2020-12" db="EMBL/GenBank/DDBJ databases">
        <authorList>
            <person name="Huq M.A."/>
        </authorList>
    </citation>
    <scope>NUCLEOTIDE SEQUENCE</scope>
    <source>
        <strain evidence="2">MAHUQ-46</strain>
    </source>
</reference>
<keyword evidence="3" id="KW-1185">Reference proteome</keyword>
<feature type="region of interest" description="Disordered" evidence="1">
    <location>
        <begin position="1"/>
        <end position="30"/>
    </location>
</feature>
<evidence type="ECO:0008006" key="4">
    <source>
        <dbReference type="Google" id="ProtNLM"/>
    </source>
</evidence>
<evidence type="ECO:0000313" key="3">
    <source>
        <dbReference type="Proteomes" id="UP000640274"/>
    </source>
</evidence>
<dbReference type="EMBL" id="JAELUP010000014">
    <property type="protein sequence ID" value="MBJ6360907.1"/>
    <property type="molecule type" value="Genomic_DNA"/>
</dbReference>
<dbReference type="RefSeq" id="WP_199018461.1">
    <property type="nucleotide sequence ID" value="NZ_JAELUP010000014.1"/>
</dbReference>
<evidence type="ECO:0000313" key="2">
    <source>
        <dbReference type="EMBL" id="MBJ6360907.1"/>
    </source>
</evidence>
<dbReference type="SUPFAM" id="SSF52540">
    <property type="entry name" value="P-loop containing nucleoside triphosphate hydrolases"/>
    <property type="match status" value="1"/>
</dbReference>
<sequence length="501" mass="55965">MNTSGTAGLTQTLDTAQTTLESPQLQEKKETQTDTLIRLASELKLFLNQYNEAYAVIESSGKREIQKIGSKALDRWLMRQYFADFNSPPSPDAIKQTNRVLMMKAHEEELVYPLHLRIAHHQDSIYYDNGDVSGSVIKISNEGYRVEAQPPILFHRTLNVAPQSLPAAGGKLSDILQHVRIKDEWDELLFMIYLVTCFIPGIPHPALIFSGEKGAAKTTSTRIIRSLVDPAKQDTTFLPSGTGDLALSLSKNYMLCLDNLDSLTAEKSDLLCTAVTGGGISKRKLFTDDEEVILSFKRCIVLNGIHVVASRPDLLDRSILIELERIEEKDRKEESTIWADFEAAKPCILGAIYDLVGKAMKLYPSVQLPELFRMADFTRWGYAVAEAAGLDGNLFLEAYKANITRTNTEAIESNPVATAICVLMDKQPEWHSTVTGLLDALENVAFHERINTKARMWPKAAHILSRRLGEVKSNLEKRGITFDIKNEGPAKFITIEKKPAE</sequence>
<dbReference type="AlphaFoldDB" id="A0A934J5T7"/>